<evidence type="ECO:0000256" key="7">
    <source>
        <dbReference type="ARBA" id="ARBA00023054"/>
    </source>
</evidence>
<comment type="subcellular location">
    <subcellularLocation>
        <location evidence="2">Chromosome</location>
    </subcellularLocation>
    <subcellularLocation>
        <location evidence="1 10">Nucleus</location>
    </subcellularLocation>
</comment>
<evidence type="ECO:0000256" key="5">
    <source>
        <dbReference type="ARBA" id="ARBA00022618"/>
    </source>
</evidence>
<dbReference type="InterPro" id="IPR036277">
    <property type="entry name" value="SMC_hinge_sf"/>
</dbReference>
<feature type="domain" description="SMC hinge" evidence="12">
    <location>
        <begin position="523"/>
        <end position="639"/>
    </location>
</feature>
<feature type="coiled-coil region" evidence="11">
    <location>
        <begin position="411"/>
        <end position="508"/>
    </location>
</feature>
<protein>
    <recommendedName>
        <fullName evidence="10">Structural maintenance of chromosomes protein</fullName>
    </recommendedName>
</protein>
<dbReference type="SMART" id="SM00968">
    <property type="entry name" value="SMC_hinge"/>
    <property type="match status" value="1"/>
</dbReference>
<dbReference type="InterPro" id="IPR010935">
    <property type="entry name" value="SMC_hinge"/>
</dbReference>
<keyword evidence="4" id="KW-0158">Chromosome</keyword>
<evidence type="ECO:0000313" key="14">
    <source>
        <dbReference type="Proteomes" id="UP001479436"/>
    </source>
</evidence>
<keyword evidence="7 11" id="KW-0175">Coiled coil</keyword>
<dbReference type="PIRSF" id="PIRSF005719">
    <property type="entry name" value="SMC"/>
    <property type="match status" value="1"/>
</dbReference>
<keyword evidence="9" id="KW-0131">Cell cycle</keyword>
<evidence type="ECO:0000256" key="8">
    <source>
        <dbReference type="ARBA" id="ARBA00023242"/>
    </source>
</evidence>
<dbReference type="Gene3D" id="1.20.5.1070">
    <property type="entry name" value="Head and neck region of the ectodomain of NDV fusion glycoprotein"/>
    <property type="match status" value="1"/>
</dbReference>
<keyword evidence="8 10" id="KW-0539">Nucleus</keyword>
<dbReference type="InterPro" id="IPR028468">
    <property type="entry name" value="Smc1_ABC"/>
</dbReference>
<reference evidence="13 14" key="1">
    <citation type="submission" date="2023-04" db="EMBL/GenBank/DDBJ databases">
        <title>Genome of Basidiobolus ranarum AG-B5.</title>
        <authorList>
            <person name="Stajich J.E."/>
            <person name="Carter-House D."/>
            <person name="Gryganskyi A."/>
        </authorList>
    </citation>
    <scope>NUCLEOTIDE SEQUENCE [LARGE SCALE GENOMIC DNA]</scope>
    <source>
        <strain evidence="13 14">AG-B5</strain>
    </source>
</reference>
<evidence type="ECO:0000256" key="4">
    <source>
        <dbReference type="ARBA" id="ARBA00022454"/>
    </source>
</evidence>
<dbReference type="InterPro" id="IPR003395">
    <property type="entry name" value="RecF/RecN/SMC_N"/>
</dbReference>
<feature type="coiled-coil region" evidence="11">
    <location>
        <begin position="262"/>
        <end position="352"/>
    </location>
</feature>
<dbReference type="Gene3D" id="3.30.70.1620">
    <property type="match status" value="1"/>
</dbReference>
<accession>A0ABR2WW91</accession>
<organism evidence="13 14">
    <name type="scientific">Basidiobolus ranarum</name>
    <dbReference type="NCBI Taxonomy" id="34480"/>
    <lineage>
        <taxon>Eukaryota</taxon>
        <taxon>Fungi</taxon>
        <taxon>Fungi incertae sedis</taxon>
        <taxon>Zoopagomycota</taxon>
        <taxon>Entomophthoromycotina</taxon>
        <taxon>Basidiobolomycetes</taxon>
        <taxon>Basidiobolales</taxon>
        <taxon>Basidiobolaceae</taxon>
        <taxon>Basidiobolus</taxon>
    </lineage>
</organism>
<comment type="caution">
    <text evidence="13">The sequence shown here is derived from an EMBL/GenBank/DDBJ whole genome shotgun (WGS) entry which is preliminary data.</text>
</comment>
<keyword evidence="14" id="KW-1185">Reference proteome</keyword>
<dbReference type="Proteomes" id="UP001479436">
    <property type="component" value="Unassembled WGS sequence"/>
</dbReference>
<evidence type="ECO:0000256" key="3">
    <source>
        <dbReference type="ARBA" id="ARBA00005597"/>
    </source>
</evidence>
<evidence type="ECO:0000256" key="1">
    <source>
        <dbReference type="ARBA" id="ARBA00004123"/>
    </source>
</evidence>
<dbReference type="Pfam" id="PF06470">
    <property type="entry name" value="SMC_hinge"/>
    <property type="match status" value="1"/>
</dbReference>
<dbReference type="CDD" id="cd03275">
    <property type="entry name" value="ABC_SMC1_euk"/>
    <property type="match status" value="2"/>
</dbReference>
<dbReference type="Gene3D" id="3.40.50.300">
    <property type="entry name" value="P-loop containing nucleotide triphosphate hydrolases"/>
    <property type="match status" value="2"/>
</dbReference>
<evidence type="ECO:0000256" key="9">
    <source>
        <dbReference type="ARBA" id="ARBA00023306"/>
    </source>
</evidence>
<evidence type="ECO:0000259" key="12">
    <source>
        <dbReference type="SMART" id="SM00968"/>
    </source>
</evidence>
<dbReference type="SUPFAM" id="SSF52540">
    <property type="entry name" value="P-loop containing nucleoside triphosphate hydrolases"/>
    <property type="match status" value="1"/>
</dbReference>
<keyword evidence="6" id="KW-0498">Mitosis</keyword>
<dbReference type="SUPFAM" id="SSF75553">
    <property type="entry name" value="Smc hinge domain"/>
    <property type="match status" value="1"/>
</dbReference>
<dbReference type="PANTHER" id="PTHR18937:SF12">
    <property type="entry name" value="STRUCTURAL MAINTENANCE OF CHROMOSOMES PROTEIN"/>
    <property type="match status" value="1"/>
</dbReference>
<dbReference type="SUPFAM" id="SSF57997">
    <property type="entry name" value="Tropomyosin"/>
    <property type="match status" value="1"/>
</dbReference>
<name>A0ABR2WW91_9FUNG</name>
<feature type="coiled-coil region" evidence="11">
    <location>
        <begin position="816"/>
        <end position="934"/>
    </location>
</feature>
<dbReference type="Gene3D" id="1.20.1060.20">
    <property type="match status" value="1"/>
</dbReference>
<evidence type="ECO:0000313" key="13">
    <source>
        <dbReference type="EMBL" id="KAK9765757.1"/>
    </source>
</evidence>
<comment type="similarity">
    <text evidence="3">Belongs to the SMC family. SMC1 subfamily.</text>
</comment>
<evidence type="ECO:0000256" key="11">
    <source>
        <dbReference type="SAM" id="Coils"/>
    </source>
</evidence>
<sequence>MGKLVRLELENFKSYKGHQLVGPFYTFTSVIGPNGAGKSNLMDAISFVLGVKSSQLRSSQLKDLIYRGRALRKDETLEEASVEESMPKKAFVTAVYEDDSKQEIKFTRTITSSGSSEYKINDNVVTWSRYNAILEEQNILIKARNFLVFQGDVEAIASQSPKDLTRLIEQISGSLELKPEYERLKGLQERATENSAFNFNKKRGIAAEMKQFQEQKAEAERFESLNREKEKMTISHLVWKLFHTEKNVSREEEAVDQDSIQLTEKQRDQSRLENQIRELKREQARIHRENLKLEMNIKKREREYEDRRPQLLSLEEKITHTQKKINQTENNLTKLRKDHDRQTESVASLKTELTNVAKAEENYEATIRAKTMGMGFQLTEDQLAEYNHNKEEVRVRTYSEQQQLDNLYRQHKTNFESLQRIKEKVDQLERQRDKLKEDRTGLLDHREKVQSQVSQISQDLEKAKQNLANAVVERESIVQNELELNEKLTSTLNKLMEAKVDRRETEREHKMKECLETMKRIFPGVHGRLVDLCKPSQRKYDVAVSIVLGRNMDAIVVDQEKTAIDCIQYMREQRVGQATFLPLDTLVIKPINDKYRSFTKGARLAIDVIQHEGYLERALQYACGNALICDSLAVAKYICYDRGQEVKTVTLDGTIIHKSGLITGGQSGLSSGAHRWEEKEIENLKRARDSLFSQLNELGRSKRRISNEEQYKSEISGLESRLEFTREDFNGTKRKLASIEQELEHINNELKELSPKLDQMSSNIASFEAEIARIKDSIYDIEDSVFEEFCQTIGVSHVREYEESQLKFAQESAEMRMNFTTQRSRLENQLEFETQQLFETAERLAKLQSLIALDQNSLHQLNSQKEIHIRESQTISNEISELRRELLSADTVFGDKTDEINQIKKQLNVVMRELDRLMKDMAAKESVIEKLNVERTSIFRRCKLEEIELPLARGSLEEVPLDDSERIRDAMDIDGSTQTPTQSQSLSQRSFRSSDWTIEVDFSSLSRSQKENDSSDLDNEFKEKIRDIQAEIERLAPNLKVFDRMGDVQNRLRSTEEEFEEARREAKDAKEMFNSIKQQRYQKFYAAYSHIAEKIDQIYKDLTKSKTFPLGGTAYLSLEDSEEPYLDGVKYHAMPPMKRFRDMEQLSGGEKTVAALALLFAIHSYQPSPFFVLDEVDAALDNANVGKVANYIREHAGDNFQFVVISLKQSLYEKAQSLVGIHRDQDVNSSRVLTLDLTQYPVEDN</sequence>
<dbReference type="Pfam" id="PF02463">
    <property type="entry name" value="SMC_N"/>
    <property type="match status" value="1"/>
</dbReference>
<evidence type="ECO:0000256" key="6">
    <source>
        <dbReference type="ARBA" id="ARBA00022776"/>
    </source>
</evidence>
<feature type="coiled-coil region" evidence="11">
    <location>
        <begin position="1045"/>
        <end position="1079"/>
    </location>
</feature>
<gene>
    <name evidence="13" type="primary">SMC1_1</name>
    <name evidence="13" type="ORF">K7432_005663</name>
</gene>
<dbReference type="InterPro" id="IPR024704">
    <property type="entry name" value="SMC"/>
</dbReference>
<dbReference type="EMBL" id="JASJQH010000229">
    <property type="protein sequence ID" value="KAK9765757.1"/>
    <property type="molecule type" value="Genomic_DNA"/>
</dbReference>
<dbReference type="InterPro" id="IPR027417">
    <property type="entry name" value="P-loop_NTPase"/>
</dbReference>
<keyword evidence="5" id="KW-0132">Cell division</keyword>
<feature type="coiled-coil region" evidence="11">
    <location>
        <begin position="681"/>
        <end position="777"/>
    </location>
</feature>
<evidence type="ECO:0000256" key="10">
    <source>
        <dbReference type="PIRNR" id="PIRNR005719"/>
    </source>
</evidence>
<proteinExistence type="inferred from homology"/>
<evidence type="ECO:0000256" key="2">
    <source>
        <dbReference type="ARBA" id="ARBA00004286"/>
    </source>
</evidence>
<dbReference type="PANTHER" id="PTHR18937">
    <property type="entry name" value="STRUCTURAL MAINTENANCE OF CHROMOSOMES SMC FAMILY MEMBER"/>
    <property type="match status" value="1"/>
</dbReference>